<dbReference type="AlphaFoldDB" id="A0AB34JBF4"/>
<feature type="compositionally biased region" description="Low complexity" evidence="4">
    <location>
        <begin position="445"/>
        <end position="455"/>
    </location>
</feature>
<dbReference type="Pfam" id="PF00023">
    <property type="entry name" value="Ank"/>
    <property type="match status" value="1"/>
</dbReference>
<dbReference type="SMART" id="SM00248">
    <property type="entry name" value="ANK"/>
    <property type="match status" value="7"/>
</dbReference>
<feature type="compositionally biased region" description="Low complexity" evidence="4">
    <location>
        <begin position="474"/>
        <end position="491"/>
    </location>
</feature>
<evidence type="ECO:0000256" key="4">
    <source>
        <dbReference type="SAM" id="MobiDB-lite"/>
    </source>
</evidence>
<dbReference type="InterPro" id="IPR002110">
    <property type="entry name" value="Ankyrin_rpt"/>
</dbReference>
<dbReference type="EMBL" id="JBGBPQ010000010">
    <property type="protein sequence ID" value="KAL1519019.1"/>
    <property type="molecule type" value="Genomic_DNA"/>
</dbReference>
<feature type="repeat" description="ANK" evidence="3">
    <location>
        <begin position="60"/>
        <end position="92"/>
    </location>
</feature>
<feature type="repeat" description="ANK" evidence="3">
    <location>
        <begin position="94"/>
        <end position="127"/>
    </location>
</feature>
<dbReference type="Gene3D" id="1.25.40.20">
    <property type="entry name" value="Ankyrin repeat-containing domain"/>
    <property type="match status" value="2"/>
</dbReference>
<evidence type="ECO:0000313" key="6">
    <source>
        <dbReference type="Proteomes" id="UP001515480"/>
    </source>
</evidence>
<dbReference type="InterPro" id="IPR036770">
    <property type="entry name" value="Ankyrin_rpt-contain_sf"/>
</dbReference>
<reference evidence="5 6" key="1">
    <citation type="journal article" date="2024" name="Science">
        <title>Giant polyketide synthase enzymes in the biosynthesis of giant marine polyether toxins.</title>
        <authorList>
            <person name="Fallon T.R."/>
            <person name="Shende V.V."/>
            <person name="Wierzbicki I.H."/>
            <person name="Pendleton A.L."/>
            <person name="Watervoot N.F."/>
            <person name="Auber R.P."/>
            <person name="Gonzalez D.J."/>
            <person name="Wisecaver J.H."/>
            <person name="Moore B.S."/>
        </authorList>
    </citation>
    <scope>NUCLEOTIDE SEQUENCE [LARGE SCALE GENOMIC DNA]</scope>
    <source>
        <strain evidence="5 6">12B1</strain>
    </source>
</reference>
<name>A0AB34JBF4_PRYPA</name>
<protein>
    <submittedName>
        <fullName evidence="5">Uncharacterized protein</fullName>
    </submittedName>
</protein>
<feature type="region of interest" description="Disordered" evidence="4">
    <location>
        <begin position="425"/>
        <end position="455"/>
    </location>
</feature>
<feature type="repeat" description="ANK" evidence="3">
    <location>
        <begin position="23"/>
        <end position="55"/>
    </location>
</feature>
<evidence type="ECO:0000256" key="3">
    <source>
        <dbReference type="PROSITE-ProRule" id="PRU00023"/>
    </source>
</evidence>
<evidence type="ECO:0000256" key="2">
    <source>
        <dbReference type="ARBA" id="ARBA00023043"/>
    </source>
</evidence>
<keyword evidence="2 3" id="KW-0040">ANK repeat</keyword>
<organism evidence="5 6">
    <name type="scientific">Prymnesium parvum</name>
    <name type="common">Toxic golden alga</name>
    <dbReference type="NCBI Taxonomy" id="97485"/>
    <lineage>
        <taxon>Eukaryota</taxon>
        <taxon>Haptista</taxon>
        <taxon>Haptophyta</taxon>
        <taxon>Prymnesiophyceae</taxon>
        <taxon>Prymnesiales</taxon>
        <taxon>Prymnesiaceae</taxon>
        <taxon>Prymnesium</taxon>
    </lineage>
</organism>
<dbReference type="PROSITE" id="PS50088">
    <property type="entry name" value="ANK_REPEAT"/>
    <property type="match status" value="3"/>
</dbReference>
<dbReference type="PANTHER" id="PTHR24171">
    <property type="entry name" value="ANKYRIN REPEAT DOMAIN-CONTAINING PROTEIN 39-RELATED"/>
    <property type="match status" value="1"/>
</dbReference>
<evidence type="ECO:0000256" key="1">
    <source>
        <dbReference type="ARBA" id="ARBA00022737"/>
    </source>
</evidence>
<dbReference type="SUPFAM" id="SSF48403">
    <property type="entry name" value="Ankyrin repeat"/>
    <property type="match status" value="1"/>
</dbReference>
<proteinExistence type="predicted"/>
<gene>
    <name evidence="5" type="ORF">AB1Y20_003287</name>
</gene>
<sequence>MRKAKASRPPTDTHAAAGRFTETSATSIWRAAEYGDLSRLQLLLRHGCDINAQCDAPGWRKKTPLSSAVDGNEPLAVRFLLQRGADPNLQDGDGDRYPLHWCAAFGDHAECAQLLLQAGARLDVVDASGATPREFARAVGGGPLGLSSRRPRVLQLLQAAEEESARPEWSAALAAERLAPAFWKAAQRGEVDVLERCLLQGQPIDQLRPSKQHRMSALGVAVLHGQLHAASFLVSRRADVNLASEGMALSPLHLASHHADHLECATLLLRARASALAKASNGDTPLAWATRHERPQVAAVLQVAEAQQRAEEELRAAMAPSWLPGREKSLAAAVQQAVRAGAEVELVQRGEAMLRELHANAGGGVNQLSSALEWLWGQAAGGGVHPTHRAQETAAADDVAVGVRGGCAMELVNLAQAVPAMEEGRVPAEEGSVPAEEGSVPPVDEAGAALEAPPEAREPPLAAAQLSNDGVEGSSDIHSASVSSAEQVSSADHASSGQESLVDVADYMHSNSSDACKEDDASDGEQGKSADMAGGETDDSHEELTVVVVSRGEDEPCA</sequence>
<accession>A0AB34JBF4</accession>
<keyword evidence="1" id="KW-0677">Repeat</keyword>
<dbReference type="PROSITE" id="PS50297">
    <property type="entry name" value="ANK_REP_REGION"/>
    <property type="match status" value="1"/>
</dbReference>
<dbReference type="Proteomes" id="UP001515480">
    <property type="component" value="Unassembled WGS sequence"/>
</dbReference>
<comment type="caution">
    <text evidence="5">The sequence shown here is derived from an EMBL/GenBank/DDBJ whole genome shotgun (WGS) entry which is preliminary data.</text>
</comment>
<feature type="region of interest" description="Disordered" evidence="4">
    <location>
        <begin position="467"/>
        <end position="558"/>
    </location>
</feature>
<keyword evidence="6" id="KW-1185">Reference proteome</keyword>
<dbReference type="Pfam" id="PF12796">
    <property type="entry name" value="Ank_2"/>
    <property type="match status" value="1"/>
</dbReference>
<evidence type="ECO:0000313" key="5">
    <source>
        <dbReference type="EMBL" id="KAL1519019.1"/>
    </source>
</evidence>